<dbReference type="EMBL" id="FYDG01000024">
    <property type="protein sequence ID" value="SNB83034.1"/>
    <property type="molecule type" value="Genomic_DNA"/>
</dbReference>
<accession>A0A212SBX5</accession>
<proteinExistence type="predicted"/>
<keyword evidence="2" id="KW-1185">Reference proteome</keyword>
<sequence>MLILSNELSRIDGFFRRDAAALKYEACKVTEAGPVWPVPRTEMRHPETIRERMLEDLEAIAARRTFVELYDLAEAGWPFAVIERLGPAAVSAFRFNAVA</sequence>
<organism evidence="1 2">
    <name type="scientific">Rhodoblastus acidophilus</name>
    <name type="common">Rhodopseudomonas acidophila</name>
    <dbReference type="NCBI Taxonomy" id="1074"/>
    <lineage>
        <taxon>Bacteria</taxon>
        <taxon>Pseudomonadati</taxon>
        <taxon>Pseudomonadota</taxon>
        <taxon>Alphaproteobacteria</taxon>
        <taxon>Hyphomicrobiales</taxon>
        <taxon>Rhodoblastaceae</taxon>
        <taxon>Rhodoblastus</taxon>
    </lineage>
</organism>
<reference evidence="2" key="1">
    <citation type="submission" date="2017-06" db="EMBL/GenBank/DDBJ databases">
        <authorList>
            <person name="Varghese N."/>
            <person name="Submissions S."/>
        </authorList>
    </citation>
    <scope>NUCLEOTIDE SEQUENCE [LARGE SCALE GENOMIC DNA]</scope>
    <source>
        <strain evidence="2">DSM 137</strain>
    </source>
</reference>
<evidence type="ECO:0000313" key="2">
    <source>
        <dbReference type="Proteomes" id="UP000198418"/>
    </source>
</evidence>
<dbReference type="Proteomes" id="UP000198418">
    <property type="component" value="Unassembled WGS sequence"/>
</dbReference>
<dbReference type="RefSeq" id="WP_141098532.1">
    <property type="nucleotide sequence ID" value="NZ_FYDG01000024.1"/>
</dbReference>
<gene>
    <name evidence="1" type="ORF">SAMN06265338_12411</name>
</gene>
<protein>
    <submittedName>
        <fullName evidence="1">Uncharacterized protein</fullName>
    </submittedName>
</protein>
<dbReference type="AlphaFoldDB" id="A0A212SBX5"/>
<evidence type="ECO:0000313" key="1">
    <source>
        <dbReference type="EMBL" id="SNB83034.1"/>
    </source>
</evidence>
<name>A0A212SBX5_RHOAC</name>